<reference evidence="2" key="1">
    <citation type="journal article" date="2014" name="Front. Microbiol.">
        <title>High frequency of phylogenetically diverse reductive dehalogenase-homologous genes in deep subseafloor sedimentary metagenomes.</title>
        <authorList>
            <person name="Kawai M."/>
            <person name="Futagami T."/>
            <person name="Toyoda A."/>
            <person name="Takaki Y."/>
            <person name="Nishi S."/>
            <person name="Hori S."/>
            <person name="Arai W."/>
            <person name="Tsubouchi T."/>
            <person name="Morono Y."/>
            <person name="Uchiyama I."/>
            <person name="Ito T."/>
            <person name="Fujiyama A."/>
            <person name="Inagaki F."/>
            <person name="Takami H."/>
        </authorList>
    </citation>
    <scope>NUCLEOTIDE SEQUENCE</scope>
    <source>
        <strain evidence="2">Expedition CK06-06</strain>
    </source>
</reference>
<evidence type="ECO:0000256" key="1">
    <source>
        <dbReference type="SAM" id="MobiDB-lite"/>
    </source>
</evidence>
<accession>X1HZ29</accession>
<gene>
    <name evidence="2" type="ORF">S03H2_42219</name>
</gene>
<dbReference type="EMBL" id="BARU01026267">
    <property type="protein sequence ID" value="GAH75406.1"/>
    <property type="molecule type" value="Genomic_DNA"/>
</dbReference>
<feature type="compositionally biased region" description="Pro residues" evidence="1">
    <location>
        <begin position="42"/>
        <end position="53"/>
    </location>
</feature>
<dbReference type="AlphaFoldDB" id="X1HZ29"/>
<organism evidence="2">
    <name type="scientific">marine sediment metagenome</name>
    <dbReference type="NCBI Taxonomy" id="412755"/>
    <lineage>
        <taxon>unclassified sequences</taxon>
        <taxon>metagenomes</taxon>
        <taxon>ecological metagenomes</taxon>
    </lineage>
</organism>
<comment type="caution">
    <text evidence="2">The sequence shown here is derived from an EMBL/GenBank/DDBJ whole genome shotgun (WGS) entry which is preliminary data.</text>
</comment>
<feature type="region of interest" description="Disordered" evidence="1">
    <location>
        <begin position="19"/>
        <end position="53"/>
    </location>
</feature>
<sequence>MTSPEEIAAGRRFTAEEIAKKLEAKSTGPTEPEATEPEPAEPEPTAPEPEPKT</sequence>
<proteinExistence type="predicted"/>
<name>X1HZ29_9ZZZZ</name>
<protein>
    <submittedName>
        <fullName evidence="2">Uncharacterized protein</fullName>
    </submittedName>
</protein>
<evidence type="ECO:0000313" key="2">
    <source>
        <dbReference type="EMBL" id="GAH75406.1"/>
    </source>
</evidence>